<organism evidence="1 2">
    <name type="scientific">Brachionus calyciflorus</name>
    <dbReference type="NCBI Taxonomy" id="104777"/>
    <lineage>
        <taxon>Eukaryota</taxon>
        <taxon>Metazoa</taxon>
        <taxon>Spiralia</taxon>
        <taxon>Gnathifera</taxon>
        <taxon>Rotifera</taxon>
        <taxon>Eurotatoria</taxon>
        <taxon>Monogononta</taxon>
        <taxon>Pseudotrocha</taxon>
        <taxon>Ploima</taxon>
        <taxon>Brachionidae</taxon>
        <taxon>Brachionus</taxon>
    </lineage>
</organism>
<dbReference type="AlphaFoldDB" id="A0A813SEJ8"/>
<evidence type="ECO:0000313" key="1">
    <source>
        <dbReference type="EMBL" id="CAF0799447.1"/>
    </source>
</evidence>
<comment type="caution">
    <text evidence="1">The sequence shown here is derived from an EMBL/GenBank/DDBJ whole genome shotgun (WGS) entry which is preliminary data.</text>
</comment>
<gene>
    <name evidence="1" type="ORF">OXX778_LOCUS6389</name>
</gene>
<keyword evidence="2" id="KW-1185">Reference proteome</keyword>
<accession>A0A813SEJ8</accession>
<reference evidence="1" key="1">
    <citation type="submission" date="2021-02" db="EMBL/GenBank/DDBJ databases">
        <authorList>
            <person name="Nowell W R."/>
        </authorList>
    </citation>
    <scope>NUCLEOTIDE SEQUENCE</scope>
    <source>
        <strain evidence="1">Ploen Becks lab</strain>
    </source>
</reference>
<dbReference type="EMBL" id="CAJNOC010000753">
    <property type="protein sequence ID" value="CAF0799447.1"/>
    <property type="molecule type" value="Genomic_DNA"/>
</dbReference>
<sequence length="75" mass="8880">MKLKVMNILSPVQLNNIQSRNWNIKSTSGQEKKEENMYKNPVRINNNNYHTMMTTTTANHYQKSQLNYQNDWSSS</sequence>
<proteinExistence type="predicted"/>
<dbReference type="Proteomes" id="UP000663879">
    <property type="component" value="Unassembled WGS sequence"/>
</dbReference>
<evidence type="ECO:0000313" key="2">
    <source>
        <dbReference type="Proteomes" id="UP000663879"/>
    </source>
</evidence>
<name>A0A813SEJ8_9BILA</name>
<protein>
    <submittedName>
        <fullName evidence="1">Uncharacterized protein</fullName>
    </submittedName>
</protein>